<organism evidence="3 4">
    <name type="scientific">Caballeronia humi</name>
    <dbReference type="NCBI Taxonomy" id="326474"/>
    <lineage>
        <taxon>Bacteria</taxon>
        <taxon>Pseudomonadati</taxon>
        <taxon>Pseudomonadota</taxon>
        <taxon>Betaproteobacteria</taxon>
        <taxon>Burkholderiales</taxon>
        <taxon>Burkholderiaceae</taxon>
        <taxon>Caballeronia</taxon>
    </lineage>
</organism>
<dbReference type="PANTHER" id="PTHR46268">
    <property type="entry name" value="STRESS RESPONSE PROTEIN NHAX"/>
    <property type="match status" value="1"/>
</dbReference>
<dbReference type="PRINTS" id="PR01438">
    <property type="entry name" value="UNVRSLSTRESS"/>
</dbReference>
<dbReference type="SUPFAM" id="SSF52402">
    <property type="entry name" value="Adenine nucleotide alpha hydrolases-like"/>
    <property type="match status" value="2"/>
</dbReference>
<protein>
    <submittedName>
        <fullName evidence="3">Universal stress family protein</fullName>
    </submittedName>
</protein>
<proteinExistence type="inferred from homology"/>
<name>A0A158J4P8_9BURK</name>
<dbReference type="InterPro" id="IPR014729">
    <property type="entry name" value="Rossmann-like_a/b/a_fold"/>
</dbReference>
<dbReference type="EMBL" id="FCNW02000056">
    <property type="protein sequence ID" value="SAL63339.1"/>
    <property type="molecule type" value="Genomic_DNA"/>
</dbReference>
<gene>
    <name evidence="3" type="ORF">AWB65_05875</name>
</gene>
<dbReference type="RefSeq" id="WP_087670471.1">
    <property type="nucleotide sequence ID" value="NZ_FCNW02000056.1"/>
</dbReference>
<comment type="similarity">
    <text evidence="1">Belongs to the universal stress protein A family.</text>
</comment>
<feature type="domain" description="UspA" evidence="2">
    <location>
        <begin position="14"/>
        <end position="160"/>
    </location>
</feature>
<evidence type="ECO:0000313" key="4">
    <source>
        <dbReference type="Proteomes" id="UP000054977"/>
    </source>
</evidence>
<dbReference type="InterPro" id="IPR006016">
    <property type="entry name" value="UspA"/>
</dbReference>
<evidence type="ECO:0000256" key="1">
    <source>
        <dbReference type="ARBA" id="ARBA00008791"/>
    </source>
</evidence>
<comment type="caution">
    <text evidence="3">The sequence shown here is derived from an EMBL/GenBank/DDBJ whole genome shotgun (WGS) entry which is preliminary data.</text>
</comment>
<dbReference type="InterPro" id="IPR006015">
    <property type="entry name" value="Universal_stress_UspA"/>
</dbReference>
<dbReference type="Gene3D" id="3.40.50.620">
    <property type="entry name" value="HUPs"/>
    <property type="match status" value="2"/>
</dbReference>
<dbReference type="Proteomes" id="UP000054977">
    <property type="component" value="Unassembled WGS sequence"/>
</dbReference>
<dbReference type="Pfam" id="PF00582">
    <property type="entry name" value="Usp"/>
    <property type="match status" value="2"/>
</dbReference>
<dbReference type="OrthoDB" id="8547832at2"/>
<evidence type="ECO:0000313" key="3">
    <source>
        <dbReference type="EMBL" id="SAL63339.1"/>
    </source>
</evidence>
<feature type="domain" description="UspA" evidence="2">
    <location>
        <begin position="172"/>
        <end position="312"/>
    </location>
</feature>
<reference evidence="3" key="1">
    <citation type="submission" date="2016-01" db="EMBL/GenBank/DDBJ databases">
        <authorList>
            <person name="Peeters C."/>
        </authorList>
    </citation>
    <scope>NUCLEOTIDE SEQUENCE [LARGE SCALE GENOMIC DNA]</scope>
    <source>
        <strain evidence="3">LMG 22934</strain>
    </source>
</reference>
<evidence type="ECO:0000259" key="2">
    <source>
        <dbReference type="Pfam" id="PF00582"/>
    </source>
</evidence>
<dbReference type="STRING" id="326474.AWB65_05875"/>
<dbReference type="AlphaFoldDB" id="A0A158J4P8"/>
<sequence>MTTANTSSTATSGIKRILIGVESSPVSARAAAYIRYLAVPGVKVRIISVAENPRTLLPLGSIAEAGLQTVREELFREASEAAAHAEESLAQCNCDVEADVIELSTHSGDTAKVLIDAATEWKADLLVVGARQRHGLLRWVEGTVSEPVTTQTPCSILVFPASYDAEIPESPRRILFALDGSLASLDAMRSGLQLAPPEAHLRAVYVIDRAVRLTDFIPIHLLEDAFIEEGRTALANAEGVFADLSNHVETGLLRTKPTSDDVPHKIVREAERWRADLVVVGTHGRRGLARWFLGSVAARTARITPTPLLMARSRPGSG</sequence>
<dbReference type="PANTHER" id="PTHR46268:SF6">
    <property type="entry name" value="UNIVERSAL STRESS PROTEIN UP12"/>
    <property type="match status" value="1"/>
</dbReference>
<accession>A0A158J4P8</accession>
<dbReference type="CDD" id="cd00293">
    <property type="entry name" value="USP-like"/>
    <property type="match status" value="2"/>
</dbReference>
<keyword evidence="4" id="KW-1185">Reference proteome</keyword>